<name>A0ABV9L330_9BACT</name>
<gene>
    <name evidence="1" type="ORF">ACFO6W_24185</name>
</gene>
<proteinExistence type="predicted"/>
<protein>
    <submittedName>
        <fullName evidence="1">Uncharacterized protein</fullName>
    </submittedName>
</protein>
<organism evidence="1 2">
    <name type="scientific">Dysgonomonas termitidis</name>
    <dbReference type="NCBI Taxonomy" id="1516126"/>
    <lineage>
        <taxon>Bacteria</taxon>
        <taxon>Pseudomonadati</taxon>
        <taxon>Bacteroidota</taxon>
        <taxon>Bacteroidia</taxon>
        <taxon>Bacteroidales</taxon>
        <taxon>Dysgonomonadaceae</taxon>
        <taxon>Dysgonomonas</taxon>
    </lineage>
</organism>
<dbReference type="RefSeq" id="WP_380001355.1">
    <property type="nucleotide sequence ID" value="NZ_JBHSGN010000156.1"/>
</dbReference>
<dbReference type="EMBL" id="JBHSGN010000156">
    <property type="protein sequence ID" value="MFC4676787.1"/>
    <property type="molecule type" value="Genomic_DNA"/>
</dbReference>
<sequence>MVKGKVIFEDEEKVAIKYPCFELKDVVEYYFEICTPNNSITPLSLVALPNANISVSIFLSDSSQTFKVHREYGIIETTGNRISGSLTEAIAIIYAPGTHEFAIKFKPGVLLLFRWRDSVTCR</sequence>
<keyword evidence="2" id="KW-1185">Reference proteome</keyword>
<reference evidence="2" key="1">
    <citation type="journal article" date="2019" name="Int. J. Syst. Evol. Microbiol.">
        <title>The Global Catalogue of Microorganisms (GCM) 10K type strain sequencing project: providing services to taxonomists for standard genome sequencing and annotation.</title>
        <authorList>
            <consortium name="The Broad Institute Genomics Platform"/>
            <consortium name="The Broad Institute Genome Sequencing Center for Infectious Disease"/>
            <person name="Wu L."/>
            <person name="Ma J."/>
        </authorList>
    </citation>
    <scope>NUCLEOTIDE SEQUENCE [LARGE SCALE GENOMIC DNA]</scope>
    <source>
        <strain evidence="2">CCUG 66188</strain>
    </source>
</reference>
<comment type="caution">
    <text evidence="1">The sequence shown here is derived from an EMBL/GenBank/DDBJ whole genome shotgun (WGS) entry which is preliminary data.</text>
</comment>
<accession>A0ABV9L330</accession>
<evidence type="ECO:0000313" key="2">
    <source>
        <dbReference type="Proteomes" id="UP001596023"/>
    </source>
</evidence>
<evidence type="ECO:0000313" key="1">
    <source>
        <dbReference type="EMBL" id="MFC4676787.1"/>
    </source>
</evidence>
<dbReference type="Proteomes" id="UP001596023">
    <property type="component" value="Unassembled WGS sequence"/>
</dbReference>